<dbReference type="Proteomes" id="UP000075606">
    <property type="component" value="Unassembled WGS sequence"/>
</dbReference>
<evidence type="ECO:0000313" key="5">
    <source>
        <dbReference type="Proteomes" id="UP000075606"/>
    </source>
</evidence>
<dbReference type="PIRSF" id="PIRSF018266">
    <property type="entry name" value="FecR"/>
    <property type="match status" value="1"/>
</dbReference>
<keyword evidence="1" id="KW-0472">Membrane</keyword>
<proteinExistence type="predicted"/>
<evidence type="ECO:0008006" key="6">
    <source>
        <dbReference type="Google" id="ProtNLM"/>
    </source>
</evidence>
<evidence type="ECO:0000259" key="2">
    <source>
        <dbReference type="Pfam" id="PF04773"/>
    </source>
</evidence>
<dbReference type="STRING" id="333140.AWW68_04630"/>
<dbReference type="InterPro" id="IPR032508">
    <property type="entry name" value="FecR_C"/>
</dbReference>
<feature type="domain" description="FecR protein" evidence="2">
    <location>
        <begin position="113"/>
        <end position="205"/>
    </location>
</feature>
<dbReference type="InterPro" id="IPR012373">
    <property type="entry name" value="Ferrdict_sens_TM"/>
</dbReference>
<dbReference type="Pfam" id="PF16344">
    <property type="entry name" value="FecR_C"/>
    <property type="match status" value="1"/>
</dbReference>
<dbReference type="RefSeq" id="WP_068217104.1">
    <property type="nucleotide sequence ID" value="NZ_CP139724.1"/>
</dbReference>
<feature type="transmembrane region" description="Helical" evidence="1">
    <location>
        <begin position="84"/>
        <end position="102"/>
    </location>
</feature>
<dbReference type="InterPro" id="IPR006860">
    <property type="entry name" value="FecR"/>
</dbReference>
<dbReference type="AlphaFoldDB" id="A0A150XH75"/>
<dbReference type="PANTHER" id="PTHR30273:SF2">
    <property type="entry name" value="PROTEIN FECR"/>
    <property type="match status" value="1"/>
</dbReference>
<evidence type="ECO:0000259" key="3">
    <source>
        <dbReference type="Pfam" id="PF16344"/>
    </source>
</evidence>
<evidence type="ECO:0000256" key="1">
    <source>
        <dbReference type="SAM" id="Phobius"/>
    </source>
</evidence>
<dbReference type="GO" id="GO:0016989">
    <property type="term" value="F:sigma factor antagonist activity"/>
    <property type="evidence" value="ECO:0007669"/>
    <property type="project" value="TreeGrafter"/>
</dbReference>
<dbReference type="Gene3D" id="3.55.50.30">
    <property type="match status" value="1"/>
</dbReference>
<dbReference type="EMBL" id="LRPC01000001">
    <property type="protein sequence ID" value="KYG78059.1"/>
    <property type="molecule type" value="Genomic_DNA"/>
</dbReference>
<comment type="caution">
    <text evidence="4">The sequence shown here is derived from an EMBL/GenBank/DDBJ whole genome shotgun (WGS) entry which is preliminary data.</text>
</comment>
<organism evidence="4 5">
    <name type="scientific">Roseivirga spongicola</name>
    <dbReference type="NCBI Taxonomy" id="333140"/>
    <lineage>
        <taxon>Bacteria</taxon>
        <taxon>Pseudomonadati</taxon>
        <taxon>Bacteroidota</taxon>
        <taxon>Cytophagia</taxon>
        <taxon>Cytophagales</taxon>
        <taxon>Roseivirgaceae</taxon>
        <taxon>Roseivirga</taxon>
    </lineage>
</organism>
<accession>A0A150XH75</accession>
<gene>
    <name evidence="4" type="ORF">AWW68_04630</name>
</gene>
<sequence length="321" mass="35747">MKNPNDISNELMLKFLSDTATAEEREAMEAWMADSEENAKYIEQLKSLWSNAESFSLLDSIDLDQNWQGVQSKVNQQKAGNSKIFWRIAAAVVFIVSASFLAKSLLYSPPEQLSITAQEQSDFTLPDGSVVTLKKGATLKYPEEFEDERRVTFEGEAFFDVVSNPQKPFIINADDTETVVLGTSFNLKTATSHTGFELVLVEGKVSFSTPNEKVVLTPGQRVALGPNGLLEKTENTNRNFQAWQTGTLVFENAKMSDVFQDIGNAYNVRFEMENAAFASCTLTARYDQEDLDSILNTLEILFNTSFNKQQETILVSGGSCN</sequence>
<protein>
    <recommendedName>
        <fullName evidence="6">FecR protein domain-containing protein</fullName>
    </recommendedName>
</protein>
<evidence type="ECO:0000313" key="4">
    <source>
        <dbReference type="EMBL" id="KYG78059.1"/>
    </source>
</evidence>
<reference evidence="4 5" key="1">
    <citation type="submission" date="2016-01" db="EMBL/GenBank/DDBJ databases">
        <title>Genome sequencing of Roseivirga spongicola UST030701-084.</title>
        <authorList>
            <person name="Selvaratnam C."/>
            <person name="Thevarajoo S."/>
            <person name="Goh K.M."/>
            <person name="Ee R."/>
            <person name="Chan K.-G."/>
            <person name="Chong C.S."/>
        </authorList>
    </citation>
    <scope>NUCLEOTIDE SEQUENCE [LARGE SCALE GENOMIC DNA]</scope>
    <source>
        <strain evidence="4 5">UST030701-084</strain>
    </source>
</reference>
<dbReference type="OrthoDB" id="1452822at2"/>
<keyword evidence="1" id="KW-1133">Transmembrane helix</keyword>
<dbReference type="Gene3D" id="2.60.120.1440">
    <property type="match status" value="1"/>
</dbReference>
<keyword evidence="1" id="KW-0812">Transmembrane</keyword>
<feature type="domain" description="Protein FecR C-terminal" evidence="3">
    <location>
        <begin position="248"/>
        <end position="315"/>
    </location>
</feature>
<name>A0A150XH75_9BACT</name>
<keyword evidence="5" id="KW-1185">Reference proteome</keyword>
<dbReference type="PANTHER" id="PTHR30273">
    <property type="entry name" value="PERIPLASMIC SIGNAL SENSOR AND SIGMA FACTOR ACTIVATOR FECR-RELATED"/>
    <property type="match status" value="1"/>
</dbReference>
<dbReference type="Pfam" id="PF04773">
    <property type="entry name" value="FecR"/>
    <property type="match status" value="1"/>
</dbReference>